<gene>
    <name evidence="2" type="ordered locus">Caka_3015</name>
</gene>
<dbReference type="SUPFAM" id="SSF54523">
    <property type="entry name" value="Pili subunits"/>
    <property type="match status" value="1"/>
</dbReference>
<accession>D5EHY8</accession>
<dbReference type="STRING" id="583355.Caka_3015"/>
<feature type="transmembrane region" description="Helical" evidence="1">
    <location>
        <begin position="12"/>
        <end position="32"/>
    </location>
</feature>
<sequence length="220" mass="23992">MRMKSRQRGFTLIELLVVITIIVVAASIIMVAGRGGEGTALRASQRILSGIANGARGQALLKNAETRLIIYGANPGGSNFDYDKYRRFFGIVYRDPSDSTKWIAATQGTYLPEGIYFDPTESAAETGFKINYPRATPQTEGVGDEYYYYTFNSNGTIGSDFQNGPLIIRAMSLRPASSGNLELVVDAAQEKIISGMIFRRAGTTTIVSDPEDALDLKKPI</sequence>
<dbReference type="KEGG" id="caa:Caka_3015"/>
<proteinExistence type="predicted"/>
<dbReference type="NCBIfam" id="TIGR02532">
    <property type="entry name" value="IV_pilin_GFxxxE"/>
    <property type="match status" value="1"/>
</dbReference>
<name>D5EHY8_CORAD</name>
<dbReference type="Proteomes" id="UP000000925">
    <property type="component" value="Chromosome"/>
</dbReference>
<evidence type="ECO:0000313" key="3">
    <source>
        <dbReference type="Proteomes" id="UP000000925"/>
    </source>
</evidence>
<organism evidence="2 3">
    <name type="scientific">Coraliomargarita akajimensis (strain DSM 45221 / IAM 15411 / JCM 23193 / KCTC 12865 / 04OKA010-24)</name>
    <dbReference type="NCBI Taxonomy" id="583355"/>
    <lineage>
        <taxon>Bacteria</taxon>
        <taxon>Pseudomonadati</taxon>
        <taxon>Verrucomicrobiota</taxon>
        <taxon>Opitutia</taxon>
        <taxon>Puniceicoccales</taxon>
        <taxon>Coraliomargaritaceae</taxon>
        <taxon>Coraliomargarita</taxon>
    </lineage>
</organism>
<dbReference type="OrthoDB" id="192478at2"/>
<keyword evidence="1" id="KW-0472">Membrane</keyword>
<evidence type="ECO:0008006" key="4">
    <source>
        <dbReference type="Google" id="ProtNLM"/>
    </source>
</evidence>
<evidence type="ECO:0000256" key="1">
    <source>
        <dbReference type="SAM" id="Phobius"/>
    </source>
</evidence>
<dbReference type="Pfam" id="PF07963">
    <property type="entry name" value="N_methyl"/>
    <property type="match status" value="1"/>
</dbReference>
<keyword evidence="1" id="KW-1133">Transmembrane helix</keyword>
<dbReference type="InterPro" id="IPR045584">
    <property type="entry name" value="Pilin-like"/>
</dbReference>
<evidence type="ECO:0000313" key="2">
    <source>
        <dbReference type="EMBL" id="ADE56028.1"/>
    </source>
</evidence>
<protein>
    <recommendedName>
        <fullName evidence="4">Prepilin-type N-terminal cleavage/methylation domain-containing protein</fullName>
    </recommendedName>
</protein>
<dbReference type="eggNOG" id="COG4970">
    <property type="taxonomic scope" value="Bacteria"/>
</dbReference>
<dbReference type="PROSITE" id="PS00409">
    <property type="entry name" value="PROKAR_NTER_METHYL"/>
    <property type="match status" value="1"/>
</dbReference>
<dbReference type="EMBL" id="CP001998">
    <property type="protein sequence ID" value="ADE56028.1"/>
    <property type="molecule type" value="Genomic_DNA"/>
</dbReference>
<dbReference type="AlphaFoldDB" id="D5EHY8"/>
<keyword evidence="3" id="KW-1185">Reference proteome</keyword>
<reference evidence="2 3" key="1">
    <citation type="journal article" date="2010" name="Stand. Genomic Sci.">
        <title>Complete genome sequence of Coraliomargarita akajimensis type strain (04OKA010-24).</title>
        <authorList>
            <person name="Mavromatis K."/>
            <person name="Abt B."/>
            <person name="Brambilla E."/>
            <person name="Lapidus A."/>
            <person name="Copeland A."/>
            <person name="Deshpande S."/>
            <person name="Nolan M."/>
            <person name="Lucas S."/>
            <person name="Tice H."/>
            <person name="Cheng J.F."/>
            <person name="Han C."/>
            <person name="Detter J.C."/>
            <person name="Woyke T."/>
            <person name="Goodwin L."/>
            <person name="Pitluck S."/>
            <person name="Held B."/>
            <person name="Brettin T."/>
            <person name="Tapia R."/>
            <person name="Ivanova N."/>
            <person name="Mikhailova N."/>
            <person name="Pati A."/>
            <person name="Liolios K."/>
            <person name="Chen A."/>
            <person name="Palaniappan K."/>
            <person name="Land M."/>
            <person name="Hauser L."/>
            <person name="Chang Y.J."/>
            <person name="Jeffries C.D."/>
            <person name="Rohde M."/>
            <person name="Goker M."/>
            <person name="Bristow J."/>
            <person name="Eisen J.A."/>
            <person name="Markowitz V."/>
            <person name="Hugenholtz P."/>
            <person name="Klenk H.P."/>
            <person name="Kyrpides N.C."/>
        </authorList>
    </citation>
    <scope>NUCLEOTIDE SEQUENCE [LARGE SCALE GENOMIC DNA]</scope>
    <source>
        <strain evidence="3">DSM 45221 / IAM 15411 / JCM 23193 / KCTC 12865</strain>
    </source>
</reference>
<dbReference type="InterPro" id="IPR012902">
    <property type="entry name" value="N_methyl_site"/>
</dbReference>
<dbReference type="HOGENOM" id="CLU_1254182_0_0_0"/>
<keyword evidence="1" id="KW-0812">Transmembrane</keyword>